<dbReference type="OMA" id="LNTAYVM"/>
<feature type="transmembrane region" description="Helical" evidence="1">
    <location>
        <begin position="310"/>
        <end position="328"/>
    </location>
</feature>
<gene>
    <name evidence="2" type="ORF">KFE25_009210</name>
</gene>
<dbReference type="Proteomes" id="UP000751190">
    <property type="component" value="Unassembled WGS sequence"/>
</dbReference>
<name>A0A8J5XUF0_DIALT</name>
<feature type="transmembrane region" description="Helical" evidence="1">
    <location>
        <begin position="44"/>
        <end position="61"/>
    </location>
</feature>
<protein>
    <submittedName>
        <fullName evidence="2">Uncharacterized protein</fullName>
    </submittedName>
</protein>
<organism evidence="2 3">
    <name type="scientific">Diacronema lutheri</name>
    <name type="common">Unicellular marine alga</name>
    <name type="synonym">Monochrysis lutheri</name>
    <dbReference type="NCBI Taxonomy" id="2081491"/>
    <lineage>
        <taxon>Eukaryota</taxon>
        <taxon>Haptista</taxon>
        <taxon>Haptophyta</taxon>
        <taxon>Pavlovophyceae</taxon>
        <taxon>Pavlovales</taxon>
        <taxon>Pavlovaceae</taxon>
        <taxon>Diacronema</taxon>
    </lineage>
</organism>
<feature type="transmembrane region" description="Helical" evidence="1">
    <location>
        <begin position="12"/>
        <end position="32"/>
    </location>
</feature>
<dbReference type="AlphaFoldDB" id="A0A8J5XUF0"/>
<evidence type="ECO:0000256" key="1">
    <source>
        <dbReference type="SAM" id="Phobius"/>
    </source>
</evidence>
<keyword evidence="1" id="KW-1133">Transmembrane helix</keyword>
<proteinExistence type="predicted"/>
<reference evidence="2" key="1">
    <citation type="submission" date="2021-05" db="EMBL/GenBank/DDBJ databases">
        <title>The genome of the haptophyte Pavlova lutheri (Diacronema luteri, Pavlovales) - a model for lipid biosynthesis in eukaryotic algae.</title>
        <authorList>
            <person name="Hulatt C.J."/>
            <person name="Posewitz M.C."/>
        </authorList>
    </citation>
    <scope>NUCLEOTIDE SEQUENCE</scope>
    <source>
        <strain evidence="2">NIVA-4/92</strain>
    </source>
</reference>
<dbReference type="EMBL" id="JAGTXO010000001">
    <property type="protein sequence ID" value="KAG8470789.1"/>
    <property type="molecule type" value="Genomic_DNA"/>
</dbReference>
<feature type="transmembrane region" description="Helical" evidence="1">
    <location>
        <begin position="271"/>
        <end position="304"/>
    </location>
</feature>
<keyword evidence="1" id="KW-0812">Transmembrane</keyword>
<evidence type="ECO:0000313" key="3">
    <source>
        <dbReference type="Proteomes" id="UP000751190"/>
    </source>
</evidence>
<keyword evidence="1" id="KW-0472">Membrane</keyword>
<dbReference type="OrthoDB" id="497944at2759"/>
<evidence type="ECO:0000313" key="2">
    <source>
        <dbReference type="EMBL" id="KAG8470789.1"/>
    </source>
</evidence>
<accession>A0A8J5XUF0</accession>
<sequence length="331" mass="36573">MRVDADVATAGFGAFFAVLLGIIAPAVPRLFWGRYGRRHRLFGAAYLAWLLVGFADVAAPTGTFSRVAFDVVLSLLGLALTLSAAFDFRRHHEAVRNAASGALEPDATVTFSEMIEHAFYQWLNLFQIGFLHLVTAPPPSLAPLGLRARLALATLATSPWLVRDRFPVNRFSDNYSTDKASKGARTLVAVLYRLKKYQYLLYKHVLLHGLNVTVAFRGAPSGERLARGELPLTAHPSFRLYWLALNTAYTHEFFLQTLVKRRILRQRTMLLLNQLLMAVSTLAAARVVGHVHLALAACSLLLNLAHRSRPFGEIANFLLVMALGAAVVERA</sequence>
<feature type="transmembrane region" description="Helical" evidence="1">
    <location>
        <begin position="67"/>
        <end position="86"/>
    </location>
</feature>
<comment type="caution">
    <text evidence="2">The sequence shown here is derived from an EMBL/GenBank/DDBJ whole genome shotgun (WGS) entry which is preliminary data.</text>
</comment>
<keyword evidence="3" id="KW-1185">Reference proteome</keyword>